<accession>A0ABQ3WQZ7</accession>
<sequence>MELLSRPAAMAVPKYRPDCAAAAPSVLAAASAFGMTITAPSAPRAATEPAISVRTRNERDLVATRVSFLGDASGIAPIAATAEYERRGIRETHQPGCKRRTSMRSHADTVTPSKQHLPRNYRKYQEA</sequence>
<evidence type="ECO:0000313" key="2">
    <source>
        <dbReference type="EMBL" id="GID48679.1"/>
    </source>
</evidence>
<evidence type="ECO:0000256" key="1">
    <source>
        <dbReference type="SAM" id="MobiDB-lite"/>
    </source>
</evidence>
<feature type="compositionally biased region" description="Basic residues" evidence="1">
    <location>
        <begin position="116"/>
        <end position="127"/>
    </location>
</feature>
<name>A0ABQ3WQZ7_9ACTN</name>
<dbReference type="EMBL" id="BOMF01000107">
    <property type="protein sequence ID" value="GID48679.1"/>
    <property type="molecule type" value="Genomic_DNA"/>
</dbReference>
<reference evidence="2" key="1">
    <citation type="submission" date="2021-01" db="EMBL/GenBank/DDBJ databases">
        <title>Whole genome shotgun sequence of Actinoplanes capillaceus NBRC 16408.</title>
        <authorList>
            <person name="Komaki H."/>
            <person name="Tamura T."/>
        </authorList>
    </citation>
    <scope>NUCLEOTIDE SEQUENCE [LARGE SCALE GENOMIC DNA]</scope>
    <source>
        <strain evidence="2">NBRC 16408</strain>
    </source>
</reference>
<comment type="caution">
    <text evidence="2">The sequence shown here is derived from an EMBL/GenBank/DDBJ whole genome shotgun (WGS) entry which is preliminary data.</text>
</comment>
<gene>
    <name evidence="2" type="ORF">Aca07nite_59540</name>
</gene>
<feature type="region of interest" description="Disordered" evidence="1">
    <location>
        <begin position="90"/>
        <end position="127"/>
    </location>
</feature>
<protein>
    <submittedName>
        <fullName evidence="2">Uncharacterized protein</fullName>
    </submittedName>
</protein>
<proteinExistence type="predicted"/>
<organism evidence="2">
    <name type="scientific">Actinoplanes campanulatus</name>
    <dbReference type="NCBI Taxonomy" id="113559"/>
    <lineage>
        <taxon>Bacteria</taxon>
        <taxon>Bacillati</taxon>
        <taxon>Actinomycetota</taxon>
        <taxon>Actinomycetes</taxon>
        <taxon>Micromonosporales</taxon>
        <taxon>Micromonosporaceae</taxon>
        <taxon>Actinoplanes</taxon>
    </lineage>
</organism>